<gene>
    <name evidence="1" type="ORF">GMLC_15580</name>
</gene>
<evidence type="ECO:0008006" key="3">
    <source>
        <dbReference type="Google" id="ProtNLM"/>
    </source>
</evidence>
<evidence type="ECO:0000313" key="1">
    <source>
        <dbReference type="EMBL" id="GFO67979.1"/>
    </source>
</evidence>
<name>A0A6V8N9Q2_9BACT</name>
<protein>
    <recommendedName>
        <fullName evidence="3">Molecular chaperone DnaJ</fullName>
    </recommendedName>
</protein>
<reference evidence="2" key="1">
    <citation type="submission" date="2020-06" db="EMBL/GenBank/DDBJ databases">
        <title>Draft genomic sequecing of Geomonas sp. Red745.</title>
        <authorList>
            <person name="Itoh H."/>
            <person name="Xu Z.X."/>
            <person name="Ushijima N."/>
            <person name="Masuda Y."/>
            <person name="Shiratori Y."/>
            <person name="Senoo K."/>
        </authorList>
    </citation>
    <scope>NUCLEOTIDE SEQUENCE [LARGE SCALE GENOMIC DNA]</scope>
    <source>
        <strain evidence="2">Red745</strain>
    </source>
</reference>
<dbReference type="InterPro" id="IPR036410">
    <property type="entry name" value="HSP_DnaJ_Cys-rich_dom_sf"/>
</dbReference>
<proteinExistence type="predicted"/>
<dbReference type="Proteomes" id="UP000587586">
    <property type="component" value="Unassembled WGS sequence"/>
</dbReference>
<dbReference type="SUPFAM" id="SSF57938">
    <property type="entry name" value="DnaJ/Hsp40 cysteine-rich domain"/>
    <property type="match status" value="1"/>
</dbReference>
<dbReference type="Gene3D" id="2.10.230.10">
    <property type="entry name" value="Heat shock protein DnaJ, cysteine-rich domain"/>
    <property type="match status" value="1"/>
</dbReference>
<dbReference type="EMBL" id="BLXZ01000003">
    <property type="protein sequence ID" value="GFO67979.1"/>
    <property type="molecule type" value="Genomic_DNA"/>
</dbReference>
<organism evidence="1 2">
    <name type="scientific">Geomonas limicola</name>
    <dbReference type="NCBI Taxonomy" id="2740186"/>
    <lineage>
        <taxon>Bacteria</taxon>
        <taxon>Pseudomonadati</taxon>
        <taxon>Thermodesulfobacteriota</taxon>
        <taxon>Desulfuromonadia</taxon>
        <taxon>Geobacterales</taxon>
        <taxon>Geobacteraceae</taxon>
        <taxon>Geomonas</taxon>
    </lineage>
</organism>
<sequence>MDTNLCPKCHGKGKILTKSRQTGYEEMEVPCSMCKGSGRK</sequence>
<keyword evidence="2" id="KW-1185">Reference proteome</keyword>
<dbReference type="AlphaFoldDB" id="A0A6V8N9Q2"/>
<evidence type="ECO:0000313" key="2">
    <source>
        <dbReference type="Proteomes" id="UP000587586"/>
    </source>
</evidence>
<comment type="caution">
    <text evidence="1">The sequence shown here is derived from an EMBL/GenBank/DDBJ whole genome shotgun (WGS) entry which is preliminary data.</text>
</comment>
<accession>A0A6V8N9Q2</accession>
<dbReference type="RefSeq" id="WP_281379424.1">
    <property type="nucleotide sequence ID" value="NZ_BLXZ01000003.1"/>
</dbReference>